<dbReference type="AlphaFoldDB" id="A0A1G7G3I6"/>
<feature type="domain" description="4Fe-4S ferredoxin-type" evidence="10">
    <location>
        <begin position="84"/>
        <end position="114"/>
    </location>
</feature>
<dbReference type="Pfam" id="PF13353">
    <property type="entry name" value="Fer4_12"/>
    <property type="match status" value="1"/>
</dbReference>
<dbReference type="EMBL" id="FNBG01000002">
    <property type="protein sequence ID" value="SDE82663.1"/>
    <property type="molecule type" value="Genomic_DNA"/>
</dbReference>
<comment type="catalytic activity">
    <reaction evidence="9">
        <text>glycyl-[protein] + reduced [flavodoxin] + S-adenosyl-L-methionine = glycin-2-yl radical-[protein] + semiquinone [flavodoxin] + 5'-deoxyadenosine + L-methionine + H(+)</text>
        <dbReference type="Rhea" id="RHEA:61976"/>
        <dbReference type="Rhea" id="RHEA-COMP:10622"/>
        <dbReference type="Rhea" id="RHEA-COMP:14480"/>
        <dbReference type="Rhea" id="RHEA-COMP:15993"/>
        <dbReference type="Rhea" id="RHEA-COMP:15994"/>
        <dbReference type="ChEBI" id="CHEBI:15378"/>
        <dbReference type="ChEBI" id="CHEBI:17319"/>
        <dbReference type="ChEBI" id="CHEBI:29947"/>
        <dbReference type="ChEBI" id="CHEBI:32722"/>
        <dbReference type="ChEBI" id="CHEBI:57618"/>
        <dbReference type="ChEBI" id="CHEBI:57844"/>
        <dbReference type="ChEBI" id="CHEBI:59789"/>
        <dbReference type="ChEBI" id="CHEBI:140311"/>
    </reaction>
</comment>
<keyword evidence="5" id="KW-0479">Metal-binding</keyword>
<dbReference type="Proteomes" id="UP000198972">
    <property type="component" value="Unassembled WGS sequence"/>
</dbReference>
<dbReference type="Gene3D" id="3.20.20.70">
    <property type="entry name" value="Aldolase class I"/>
    <property type="match status" value="1"/>
</dbReference>
<organism evidence="12 13">
    <name type="scientific">Fontibacillus panacisegetis</name>
    <dbReference type="NCBI Taxonomy" id="670482"/>
    <lineage>
        <taxon>Bacteria</taxon>
        <taxon>Bacillati</taxon>
        <taxon>Bacillota</taxon>
        <taxon>Bacilli</taxon>
        <taxon>Bacillales</taxon>
        <taxon>Paenibacillaceae</taxon>
        <taxon>Fontibacillus</taxon>
    </lineage>
</organism>
<sequence length="304" mass="34202">MEHRQVQGNVFNIQRYSLHDGPGIRTVVFLKGCPLRCKWCSNPESWVTASEMYYDASKCISTEACGFCLSACQSRAIAKDYDSGKVKIDRRNCARGCLDCAAVCPSRAIDVYGKVMSVEEVLKIADQDSIFYQRSGGGLTLSGGEVTAQIEFAEELLARAKRRRIHTAIETCGYTSWNQLARLLPHLDMIHYDLKSLNEQAHLRFTGVTPYLIKENLKRLSQSFERSKMVVRTPVIPGFNDSAEAITELAEFVASLGGIRHELLKYHRYGSVKYDFLGRTYGLGQKELTEEFFAVLTGIVAQYH</sequence>
<dbReference type="PIRSF" id="PIRSF000371">
    <property type="entry name" value="PFL_act_enz"/>
    <property type="match status" value="1"/>
</dbReference>
<feature type="domain" description="Radical SAM core" evidence="11">
    <location>
        <begin position="19"/>
        <end position="304"/>
    </location>
</feature>
<feature type="domain" description="4Fe-4S ferredoxin-type" evidence="10">
    <location>
        <begin position="50"/>
        <end position="82"/>
    </location>
</feature>
<dbReference type="SFLD" id="SFLDG01118">
    <property type="entry name" value="activating_enzymes__group_2"/>
    <property type="match status" value="1"/>
</dbReference>
<evidence type="ECO:0000256" key="1">
    <source>
        <dbReference type="ARBA" id="ARBA00001966"/>
    </source>
</evidence>
<dbReference type="PANTHER" id="PTHR30352:SF4">
    <property type="entry name" value="PYRUVATE FORMATE-LYASE 2-ACTIVATING ENZYME"/>
    <property type="match status" value="1"/>
</dbReference>
<keyword evidence="12" id="KW-0670">Pyruvate</keyword>
<dbReference type="PROSITE" id="PS51918">
    <property type="entry name" value="RADICAL_SAM"/>
    <property type="match status" value="1"/>
</dbReference>
<evidence type="ECO:0000256" key="2">
    <source>
        <dbReference type="ARBA" id="ARBA00009777"/>
    </source>
</evidence>
<evidence type="ECO:0000313" key="13">
    <source>
        <dbReference type="Proteomes" id="UP000198972"/>
    </source>
</evidence>
<name>A0A1G7G3I6_9BACL</name>
<proteinExistence type="inferred from homology"/>
<dbReference type="PANTHER" id="PTHR30352">
    <property type="entry name" value="PYRUVATE FORMATE-LYASE-ACTIVATING ENZYME"/>
    <property type="match status" value="1"/>
</dbReference>
<comment type="cofactor">
    <cofactor evidence="1">
        <name>[4Fe-4S] cluster</name>
        <dbReference type="ChEBI" id="CHEBI:49883"/>
    </cofactor>
</comment>
<evidence type="ECO:0000313" key="12">
    <source>
        <dbReference type="EMBL" id="SDE82663.1"/>
    </source>
</evidence>
<dbReference type="InterPro" id="IPR034457">
    <property type="entry name" value="Organic_radical-activating"/>
</dbReference>
<dbReference type="OrthoDB" id="9782387at2"/>
<dbReference type="NCBIfam" id="TIGR02494">
    <property type="entry name" value="PFLE_PFLC"/>
    <property type="match status" value="1"/>
</dbReference>
<reference evidence="12 13" key="1">
    <citation type="submission" date="2016-10" db="EMBL/GenBank/DDBJ databases">
        <authorList>
            <person name="de Groot N.N."/>
        </authorList>
    </citation>
    <scope>NUCLEOTIDE SEQUENCE [LARGE SCALE GENOMIC DNA]</scope>
    <source>
        <strain evidence="12 13">DSM 28129</strain>
    </source>
</reference>
<dbReference type="GO" id="GO:0016829">
    <property type="term" value="F:lyase activity"/>
    <property type="evidence" value="ECO:0007669"/>
    <property type="project" value="UniProtKB-KW"/>
</dbReference>
<keyword evidence="6" id="KW-0560">Oxidoreductase</keyword>
<dbReference type="SFLD" id="SFLDS00029">
    <property type="entry name" value="Radical_SAM"/>
    <property type="match status" value="1"/>
</dbReference>
<keyword evidence="8" id="KW-0411">Iron-sulfur</keyword>
<dbReference type="SFLD" id="SFLDG01066">
    <property type="entry name" value="organic_radical-activating_enz"/>
    <property type="match status" value="1"/>
</dbReference>
<evidence type="ECO:0000259" key="10">
    <source>
        <dbReference type="PROSITE" id="PS51379"/>
    </source>
</evidence>
<dbReference type="InterPro" id="IPR001989">
    <property type="entry name" value="Radical_activat_CS"/>
</dbReference>
<evidence type="ECO:0000259" key="11">
    <source>
        <dbReference type="PROSITE" id="PS51918"/>
    </source>
</evidence>
<dbReference type="GO" id="GO:0046872">
    <property type="term" value="F:metal ion binding"/>
    <property type="evidence" value="ECO:0007669"/>
    <property type="project" value="UniProtKB-KW"/>
</dbReference>
<dbReference type="SUPFAM" id="SSF102114">
    <property type="entry name" value="Radical SAM enzymes"/>
    <property type="match status" value="1"/>
</dbReference>
<dbReference type="RefSeq" id="WP_091226857.1">
    <property type="nucleotide sequence ID" value="NZ_FNBG01000002.1"/>
</dbReference>
<dbReference type="GO" id="GO:0016491">
    <property type="term" value="F:oxidoreductase activity"/>
    <property type="evidence" value="ECO:0007669"/>
    <property type="project" value="UniProtKB-KW"/>
</dbReference>
<dbReference type="GO" id="GO:0051539">
    <property type="term" value="F:4 iron, 4 sulfur cluster binding"/>
    <property type="evidence" value="ECO:0007669"/>
    <property type="project" value="UniProtKB-KW"/>
</dbReference>
<dbReference type="PROSITE" id="PS51379">
    <property type="entry name" value="4FE4S_FER_2"/>
    <property type="match status" value="2"/>
</dbReference>
<evidence type="ECO:0000256" key="6">
    <source>
        <dbReference type="ARBA" id="ARBA00023002"/>
    </source>
</evidence>
<comment type="similarity">
    <text evidence="2">Belongs to the organic radical-activating enzymes family.</text>
</comment>
<dbReference type="STRING" id="670482.SAMN04488542_102280"/>
<evidence type="ECO:0000256" key="7">
    <source>
        <dbReference type="ARBA" id="ARBA00023004"/>
    </source>
</evidence>
<accession>A0A1G7G3I6</accession>
<evidence type="ECO:0000256" key="3">
    <source>
        <dbReference type="ARBA" id="ARBA00022485"/>
    </source>
</evidence>
<evidence type="ECO:0000256" key="9">
    <source>
        <dbReference type="ARBA" id="ARBA00047365"/>
    </source>
</evidence>
<dbReference type="Pfam" id="PF04055">
    <property type="entry name" value="Radical_SAM"/>
    <property type="match status" value="1"/>
</dbReference>
<protein>
    <submittedName>
        <fullName evidence="12">Pyruvate formate lyase activating enzyme</fullName>
    </submittedName>
</protein>
<dbReference type="PROSITE" id="PS01087">
    <property type="entry name" value="RADICAL_ACTIVATING"/>
    <property type="match status" value="1"/>
</dbReference>
<keyword evidence="13" id="KW-1185">Reference proteome</keyword>
<dbReference type="SUPFAM" id="SSF54862">
    <property type="entry name" value="4Fe-4S ferredoxins"/>
    <property type="match status" value="1"/>
</dbReference>
<keyword evidence="12" id="KW-0456">Lyase</keyword>
<dbReference type="InterPro" id="IPR012839">
    <property type="entry name" value="Organic_radical_activase"/>
</dbReference>
<gene>
    <name evidence="12" type="ORF">SAMN04488542_102280</name>
</gene>
<dbReference type="InterPro" id="IPR017896">
    <property type="entry name" value="4Fe4S_Fe-S-bd"/>
</dbReference>
<dbReference type="InterPro" id="IPR040074">
    <property type="entry name" value="BssD/PflA/YjjW"/>
</dbReference>
<keyword evidence="7" id="KW-0408">Iron</keyword>
<evidence type="ECO:0000256" key="8">
    <source>
        <dbReference type="ARBA" id="ARBA00023014"/>
    </source>
</evidence>
<dbReference type="InterPro" id="IPR013785">
    <property type="entry name" value="Aldolase_TIM"/>
</dbReference>
<keyword evidence="3" id="KW-0004">4Fe-4S</keyword>
<keyword evidence="4" id="KW-0949">S-adenosyl-L-methionine</keyword>
<dbReference type="InterPro" id="IPR007197">
    <property type="entry name" value="rSAM"/>
</dbReference>
<dbReference type="InterPro" id="IPR058240">
    <property type="entry name" value="rSAM_sf"/>
</dbReference>
<evidence type="ECO:0000256" key="4">
    <source>
        <dbReference type="ARBA" id="ARBA00022691"/>
    </source>
</evidence>
<evidence type="ECO:0000256" key="5">
    <source>
        <dbReference type="ARBA" id="ARBA00022723"/>
    </source>
</evidence>